<evidence type="ECO:0000256" key="1">
    <source>
        <dbReference type="ARBA" id="ARBA00004202"/>
    </source>
</evidence>
<dbReference type="AlphaFoldDB" id="A0A176QFA9"/>
<accession>A0A176QFA9</accession>
<protein>
    <recommendedName>
        <fullName evidence="9">Glycosyl/glycerophosphate transferase</fullName>
    </recommendedName>
</protein>
<dbReference type="Proteomes" id="UP000076976">
    <property type="component" value="Unassembled WGS sequence"/>
</dbReference>
<gene>
    <name evidence="7" type="ORF">AWH69_00875</name>
</gene>
<reference evidence="7 8" key="1">
    <citation type="submission" date="2016-01" db="EMBL/GenBank/DDBJ databases">
        <title>Janibacter melonis strain CD11_4 genome sequencing and assembly.</title>
        <authorList>
            <person name="Nair G.R."/>
            <person name="Kaur G."/>
            <person name="Chander A.M."/>
            <person name="Mayilraj S."/>
        </authorList>
    </citation>
    <scope>NUCLEOTIDE SEQUENCE [LARGE SCALE GENOMIC DNA]</scope>
    <source>
        <strain evidence="7 8">CD11-4</strain>
    </source>
</reference>
<comment type="subcellular location">
    <subcellularLocation>
        <location evidence="1">Cell membrane</location>
        <topology evidence="1">Peripheral membrane protein</topology>
    </subcellularLocation>
</comment>
<evidence type="ECO:0000313" key="7">
    <source>
        <dbReference type="EMBL" id="OAB88399.1"/>
    </source>
</evidence>
<keyword evidence="3" id="KW-1003">Cell membrane</keyword>
<keyword evidence="5" id="KW-0777">Teichoic acid biosynthesis</keyword>
<dbReference type="GO" id="GO:0005886">
    <property type="term" value="C:plasma membrane"/>
    <property type="evidence" value="ECO:0007669"/>
    <property type="project" value="UniProtKB-SubCell"/>
</dbReference>
<dbReference type="STRING" id="262209.AWH69_00875"/>
<keyword evidence="4" id="KW-0808">Transferase</keyword>
<evidence type="ECO:0000256" key="4">
    <source>
        <dbReference type="ARBA" id="ARBA00022679"/>
    </source>
</evidence>
<dbReference type="SUPFAM" id="SSF53756">
    <property type="entry name" value="UDP-Glycosyltransferase/glycogen phosphorylase"/>
    <property type="match status" value="1"/>
</dbReference>
<evidence type="ECO:0000256" key="6">
    <source>
        <dbReference type="ARBA" id="ARBA00023136"/>
    </source>
</evidence>
<dbReference type="RefSeq" id="WP_068270097.1">
    <property type="nucleotide sequence ID" value="NZ_LQZG01000001.1"/>
</dbReference>
<organism evidence="7 8">
    <name type="scientific">Janibacter melonis</name>
    <dbReference type="NCBI Taxonomy" id="262209"/>
    <lineage>
        <taxon>Bacteria</taxon>
        <taxon>Bacillati</taxon>
        <taxon>Actinomycetota</taxon>
        <taxon>Actinomycetes</taxon>
        <taxon>Micrococcales</taxon>
        <taxon>Intrasporangiaceae</taxon>
        <taxon>Janibacter</taxon>
    </lineage>
</organism>
<keyword evidence="6" id="KW-0472">Membrane</keyword>
<dbReference type="GO" id="GO:0019350">
    <property type="term" value="P:teichoic acid biosynthetic process"/>
    <property type="evidence" value="ECO:0007669"/>
    <property type="project" value="UniProtKB-KW"/>
</dbReference>
<name>A0A176QFA9_9MICO</name>
<keyword evidence="8" id="KW-1185">Reference proteome</keyword>
<evidence type="ECO:0000256" key="2">
    <source>
        <dbReference type="ARBA" id="ARBA00010488"/>
    </source>
</evidence>
<sequence length="723" mass="80540">MTTAPAPASRPTLVCVVSRGALPRLETVVELMGDDEVLGAMPWAFVCAAETRDDVERVVAARGCAVSTIPDERRASVVDAMLDDGPDAPLSTVPVMLPKAREIADLSEAVAEITERMGDDIGRTRLLLPVSLTPEGVMPELIRRRMRSGLSIDPVTKELVERSSSLTSSARLEYLEPVDGAVRVGVWLGEVLPSELPDAPWTFEVALLRGRSVVAVSAPQHLGRRVDRFGVSRWDEFVADLPLADVASGNYVLGVRVHGLDNEDFVRLRARKGALLAARVTRLPVVDGMQSSFLLHSAPRGATVYLAVDRGPVEGTQARWRRTLARKDLNYVLRGRGSGQSRRLRLMKMLTAPFFRGRQIWLVGERPDTAQDNGAHLFRHLRQAHPGRRVYYLVDRDSPQRDRIAPLGHVVAHSSWRHRLLLLHAEVLANAYSIHHMLPRGWDASDYEKHLAWRVGALRVYLKHGVHLSPNAVKRGLSGYHLVLAATHGESAALRSVTGYDAQVSETGLPRYDALVRTGPSRTVLFMSTWRRYLVPQLFGKGSGEHEAFEGSTYETFVRELLASTRLRDMLERHDYRLTFLPHYNLAAPVAGLPTSGDRVRVAEVDEESIQDQLRSCDAFVTDYSSVHFDVAYMGTPVVYARFDEEEFETRHASPSWFDYDTDGFGPVARTLEDTLDEIERVLESGCTVEQVYADRARSAFVHRDRGSCARVVQRIDELVEAG</sequence>
<evidence type="ECO:0000256" key="3">
    <source>
        <dbReference type="ARBA" id="ARBA00022475"/>
    </source>
</evidence>
<dbReference type="InterPro" id="IPR007554">
    <property type="entry name" value="Glycerophosphate_synth"/>
</dbReference>
<evidence type="ECO:0000256" key="5">
    <source>
        <dbReference type="ARBA" id="ARBA00022944"/>
    </source>
</evidence>
<proteinExistence type="inferred from homology"/>
<dbReference type="Pfam" id="PF04464">
    <property type="entry name" value="Glyphos_transf"/>
    <property type="match status" value="1"/>
</dbReference>
<evidence type="ECO:0008006" key="9">
    <source>
        <dbReference type="Google" id="ProtNLM"/>
    </source>
</evidence>
<comment type="similarity">
    <text evidence="2">Belongs to the CDP-glycerol glycerophosphotransferase family.</text>
</comment>
<dbReference type="EMBL" id="LQZG01000001">
    <property type="protein sequence ID" value="OAB88399.1"/>
    <property type="molecule type" value="Genomic_DNA"/>
</dbReference>
<dbReference type="Gene3D" id="3.40.50.12580">
    <property type="match status" value="1"/>
</dbReference>
<dbReference type="InterPro" id="IPR043149">
    <property type="entry name" value="TagF_N"/>
</dbReference>
<comment type="caution">
    <text evidence="7">The sequence shown here is derived from an EMBL/GenBank/DDBJ whole genome shotgun (WGS) entry which is preliminary data.</text>
</comment>
<dbReference type="InterPro" id="IPR043148">
    <property type="entry name" value="TagF_C"/>
</dbReference>
<evidence type="ECO:0000313" key="8">
    <source>
        <dbReference type="Proteomes" id="UP000076976"/>
    </source>
</evidence>
<dbReference type="GO" id="GO:0047355">
    <property type="term" value="F:CDP-glycerol glycerophosphotransferase activity"/>
    <property type="evidence" value="ECO:0007669"/>
    <property type="project" value="InterPro"/>
</dbReference>
<dbReference type="Gene3D" id="3.40.50.11820">
    <property type="match status" value="1"/>
</dbReference>